<dbReference type="Proteomes" id="UP001161580">
    <property type="component" value="Unassembled WGS sequence"/>
</dbReference>
<keyword evidence="3" id="KW-1185">Reference proteome</keyword>
<dbReference type="EMBL" id="JALDYZ010000008">
    <property type="protein sequence ID" value="MDI7923397.1"/>
    <property type="molecule type" value="Genomic_DNA"/>
</dbReference>
<name>A0AAE3U365_9HYPH</name>
<sequence>MKIKALKALVGEYGRLNKGDIIDLHPHIANQLLAYGYVEVAPDDPDSPAAADITDKREPRRRKAAK</sequence>
<evidence type="ECO:0000313" key="2">
    <source>
        <dbReference type="EMBL" id="MDI7923397.1"/>
    </source>
</evidence>
<gene>
    <name evidence="2" type="ORF">MRS75_15040</name>
</gene>
<protein>
    <submittedName>
        <fullName evidence="2">Uncharacterized protein</fullName>
    </submittedName>
</protein>
<dbReference type="AlphaFoldDB" id="A0AAE3U365"/>
<feature type="region of interest" description="Disordered" evidence="1">
    <location>
        <begin position="46"/>
        <end position="66"/>
    </location>
</feature>
<accession>A0AAE3U365</accession>
<comment type="caution">
    <text evidence="2">The sequence shown here is derived from an EMBL/GenBank/DDBJ whole genome shotgun (WGS) entry which is preliminary data.</text>
</comment>
<dbReference type="RefSeq" id="WP_311794459.1">
    <property type="nucleotide sequence ID" value="NZ_JALDYZ010000008.1"/>
</dbReference>
<proteinExistence type="predicted"/>
<reference evidence="2" key="1">
    <citation type="submission" date="2022-03" db="EMBL/GenBank/DDBJ databases">
        <title>Fererhizobium litorale gen. nov., sp. nov., isolated from sandy sediments of the Sea of Japan seashore.</title>
        <authorList>
            <person name="Romanenko L."/>
            <person name="Kurilenko V."/>
            <person name="Otstavnykh N."/>
            <person name="Svetashev V."/>
            <person name="Tekutyeva L."/>
            <person name="Isaeva M."/>
            <person name="Mikhailov V."/>
        </authorList>
    </citation>
    <scope>NUCLEOTIDE SEQUENCE</scope>
    <source>
        <strain evidence="2">KMM 9576</strain>
    </source>
</reference>
<organism evidence="2 3">
    <name type="scientific">Ferirhizobium litorale</name>
    <dbReference type="NCBI Taxonomy" id="2927786"/>
    <lineage>
        <taxon>Bacteria</taxon>
        <taxon>Pseudomonadati</taxon>
        <taxon>Pseudomonadota</taxon>
        <taxon>Alphaproteobacteria</taxon>
        <taxon>Hyphomicrobiales</taxon>
        <taxon>Rhizobiaceae</taxon>
        <taxon>Ferirhizobium</taxon>
    </lineage>
</organism>
<evidence type="ECO:0000313" key="3">
    <source>
        <dbReference type="Proteomes" id="UP001161580"/>
    </source>
</evidence>
<evidence type="ECO:0000256" key="1">
    <source>
        <dbReference type="SAM" id="MobiDB-lite"/>
    </source>
</evidence>